<dbReference type="InterPro" id="IPR029063">
    <property type="entry name" value="SAM-dependent_MTases_sf"/>
</dbReference>
<keyword evidence="4" id="KW-1185">Reference proteome</keyword>
<dbReference type="PANTHER" id="PTHR43619">
    <property type="entry name" value="S-ADENOSYL-L-METHIONINE-DEPENDENT METHYLTRANSFERASE YKTD-RELATED"/>
    <property type="match status" value="1"/>
</dbReference>
<dbReference type="EMBL" id="JAGGMR010000001">
    <property type="protein sequence ID" value="MBP2193477.1"/>
    <property type="molecule type" value="Genomic_DNA"/>
</dbReference>
<keyword evidence="1" id="KW-0489">Methyltransferase</keyword>
<dbReference type="Gene3D" id="3.40.50.150">
    <property type="entry name" value="Vaccinia Virus protein VP39"/>
    <property type="match status" value="1"/>
</dbReference>
<gene>
    <name evidence="3" type="ORF">BJ987_006378</name>
</gene>
<evidence type="ECO:0000256" key="1">
    <source>
        <dbReference type="ARBA" id="ARBA00022603"/>
    </source>
</evidence>
<dbReference type="RefSeq" id="WP_209896724.1">
    <property type="nucleotide sequence ID" value="NZ_JAGGMR010000001.1"/>
</dbReference>
<organism evidence="3 4">
    <name type="scientific">Nocardia goodfellowii</name>
    <dbReference type="NCBI Taxonomy" id="882446"/>
    <lineage>
        <taxon>Bacteria</taxon>
        <taxon>Bacillati</taxon>
        <taxon>Actinomycetota</taxon>
        <taxon>Actinomycetes</taxon>
        <taxon>Mycobacteriales</taxon>
        <taxon>Nocardiaceae</taxon>
        <taxon>Nocardia</taxon>
    </lineage>
</organism>
<protein>
    <submittedName>
        <fullName evidence="3">O-methyltransferase involved in polyketide biosynthesis</fullName>
    </submittedName>
</protein>
<evidence type="ECO:0000256" key="2">
    <source>
        <dbReference type="ARBA" id="ARBA00022679"/>
    </source>
</evidence>
<accession>A0ABS4QP29</accession>
<name>A0ABS4QP29_9NOCA</name>
<dbReference type="PIRSF" id="PIRSF028177">
    <property type="entry name" value="Polyketide_synth_Omtfrase_TcmP"/>
    <property type="match status" value="1"/>
</dbReference>
<dbReference type="Proteomes" id="UP001519325">
    <property type="component" value="Unassembled WGS sequence"/>
</dbReference>
<dbReference type="PANTHER" id="PTHR43619:SF2">
    <property type="entry name" value="S-ADENOSYL-L-METHIONINE-DEPENDENT METHYLTRANSFERASES SUPERFAMILY PROTEIN"/>
    <property type="match status" value="1"/>
</dbReference>
<proteinExistence type="predicted"/>
<dbReference type="Pfam" id="PF04072">
    <property type="entry name" value="LCM"/>
    <property type="match status" value="1"/>
</dbReference>
<dbReference type="SUPFAM" id="SSF53335">
    <property type="entry name" value="S-adenosyl-L-methionine-dependent methyltransferases"/>
    <property type="match status" value="1"/>
</dbReference>
<evidence type="ECO:0000313" key="3">
    <source>
        <dbReference type="EMBL" id="MBP2193477.1"/>
    </source>
</evidence>
<keyword evidence="2" id="KW-0808">Transferase</keyword>
<sequence length="268" mass="30010">MAKISLSGPQATMLATLYGKALDAQSPNSVLHDTMALRAVEQIDFDKSETGLRKSDAATVALRSLHFDTWAREFLAEHSEATVLHLGCGLDTRVYRIDPGPGIRWYDIDFPDVIELRPELYPERPGYELIATALTPADWVERIPADLPVLVIAEGVTMYLAEEPGRDLFRRIVDRFPAGQFLFDGFSRTGIKLQKINAVVRKSGSTLHWGIDTPADLEAIHPRLRVRTALSAFDLDASKLDLSYRLSMAVGRRIGLLRRMAISYRLDF</sequence>
<evidence type="ECO:0000313" key="4">
    <source>
        <dbReference type="Proteomes" id="UP001519325"/>
    </source>
</evidence>
<dbReference type="InterPro" id="IPR007213">
    <property type="entry name" value="Ppm1/Ppm2/Tcmp"/>
</dbReference>
<reference evidence="3 4" key="1">
    <citation type="submission" date="2021-03" db="EMBL/GenBank/DDBJ databases">
        <title>Sequencing the genomes of 1000 actinobacteria strains.</title>
        <authorList>
            <person name="Klenk H.-P."/>
        </authorList>
    </citation>
    <scope>NUCLEOTIDE SEQUENCE [LARGE SCALE GENOMIC DNA]</scope>
    <source>
        <strain evidence="3 4">DSM 45516</strain>
    </source>
</reference>
<comment type="caution">
    <text evidence="3">The sequence shown here is derived from an EMBL/GenBank/DDBJ whole genome shotgun (WGS) entry which is preliminary data.</text>
</comment>
<dbReference type="InterPro" id="IPR016874">
    <property type="entry name" value="TcmP-like"/>
</dbReference>